<feature type="compositionally biased region" description="Polar residues" evidence="1">
    <location>
        <begin position="488"/>
        <end position="498"/>
    </location>
</feature>
<feature type="compositionally biased region" description="Low complexity" evidence="1">
    <location>
        <begin position="382"/>
        <end position="391"/>
    </location>
</feature>
<organism evidence="2 3">
    <name type="scientific">Stylonychia lemnae</name>
    <name type="common">Ciliate</name>
    <dbReference type="NCBI Taxonomy" id="5949"/>
    <lineage>
        <taxon>Eukaryota</taxon>
        <taxon>Sar</taxon>
        <taxon>Alveolata</taxon>
        <taxon>Ciliophora</taxon>
        <taxon>Intramacronucleata</taxon>
        <taxon>Spirotrichea</taxon>
        <taxon>Stichotrichia</taxon>
        <taxon>Sporadotrichida</taxon>
        <taxon>Oxytrichidae</taxon>
        <taxon>Stylonychinae</taxon>
        <taxon>Stylonychia</taxon>
    </lineage>
</organism>
<feature type="region of interest" description="Disordered" evidence="1">
    <location>
        <begin position="359"/>
        <end position="398"/>
    </location>
</feature>
<evidence type="ECO:0000256" key="1">
    <source>
        <dbReference type="SAM" id="MobiDB-lite"/>
    </source>
</evidence>
<feature type="compositionally biased region" description="Polar residues" evidence="1">
    <location>
        <begin position="505"/>
        <end position="557"/>
    </location>
</feature>
<name>A0A078ADV5_STYLE</name>
<proteinExistence type="predicted"/>
<dbReference type="InParanoid" id="A0A078ADV5"/>
<feature type="region of interest" description="Disordered" evidence="1">
    <location>
        <begin position="105"/>
        <end position="128"/>
    </location>
</feature>
<keyword evidence="3" id="KW-1185">Reference proteome</keyword>
<reference evidence="2 3" key="1">
    <citation type="submission" date="2014-06" db="EMBL/GenBank/DDBJ databases">
        <authorList>
            <person name="Swart Estienne"/>
        </authorList>
    </citation>
    <scope>NUCLEOTIDE SEQUENCE [LARGE SCALE GENOMIC DNA]</scope>
    <source>
        <strain evidence="2 3">130c</strain>
    </source>
</reference>
<accession>A0A078ADV5</accession>
<gene>
    <name evidence="2" type="primary">Contig14615.g15566</name>
    <name evidence="2" type="ORF">STYLEM_8079</name>
</gene>
<feature type="region of interest" description="Disordered" evidence="1">
    <location>
        <begin position="488"/>
        <end position="582"/>
    </location>
</feature>
<evidence type="ECO:0000313" key="2">
    <source>
        <dbReference type="EMBL" id="CDW79093.1"/>
    </source>
</evidence>
<feature type="compositionally biased region" description="Basic and acidic residues" evidence="1">
    <location>
        <begin position="359"/>
        <end position="381"/>
    </location>
</feature>
<dbReference type="AlphaFoldDB" id="A0A078ADV5"/>
<sequence>MQIANQQSQQLSLNHNNLVHTPKGQQVLKISKKNITFKDSQYQSHKKVLNTNGSYTTAAASHKISPDNSRATIDTIEQFQKRKKKKAEVLSNKKRIKSVYNAATSRYQNGNNNETLQHQDQNQSKSNKNLNGQLESLIHSDSIPIPNIKHSIQSASNARKKSISIPGNGSILPDNLKNQTAQNQSEDRKKPTQHQSSQAITIKTHGLTENDNVLNQLSNIVRDEQLVFKLCFDQNRVQKHMRLKSIQEQLDSFIYKRIGDKRGLKEKAISKRNQLLDPLFLEELYKDRMEKKFRSKDTNQNTLNNSIDEGKTPKGRNFLEEILSPKLLPKNQAQTMDNQKEQKLVLPMITNWKQKLEIKRQHDRQMAMDHKSARQNNELRSENSSSSSENSVIRKLNMGKSKHLTDLYKRMYAEMTNKTERKLKKLQKNKSVSDSFSSFEDINVVEQDESVGNYYSDDQEDDNLFVTKLPDATQKHSIAEQNYASNQSFRRMSGQQQHSNHHNNEPSSLFNPNKNHLPSHFNQSHHSINHNSGINGNHTGSKNDSTNITNTNQNFPSTKKKSMFKSQSTKKLHVRIQSRQQL</sequence>
<feature type="compositionally biased region" description="Polar residues" evidence="1">
    <location>
        <begin position="193"/>
        <end position="204"/>
    </location>
</feature>
<feature type="region of interest" description="Disordered" evidence="1">
    <location>
        <begin position="153"/>
        <end position="204"/>
    </location>
</feature>
<dbReference type="Proteomes" id="UP000039865">
    <property type="component" value="Unassembled WGS sequence"/>
</dbReference>
<evidence type="ECO:0000313" key="3">
    <source>
        <dbReference type="Proteomes" id="UP000039865"/>
    </source>
</evidence>
<protein>
    <submittedName>
        <fullName evidence="2">Uncharacterized protein</fullName>
    </submittedName>
</protein>
<dbReference type="EMBL" id="CCKQ01007683">
    <property type="protein sequence ID" value="CDW79093.1"/>
    <property type="molecule type" value="Genomic_DNA"/>
</dbReference>
<feature type="compositionally biased region" description="Basic residues" evidence="1">
    <location>
        <begin position="558"/>
        <end position="576"/>
    </location>
</feature>